<evidence type="ECO:0000313" key="6">
    <source>
        <dbReference type="Proteomes" id="UP001218188"/>
    </source>
</evidence>
<dbReference type="AlphaFoldDB" id="A0AAD6S067"/>
<feature type="compositionally biased region" description="Low complexity" evidence="4">
    <location>
        <begin position="1065"/>
        <end position="1097"/>
    </location>
</feature>
<dbReference type="PANTHER" id="PTHR24171:SF9">
    <property type="entry name" value="ANKYRIN REPEAT DOMAIN-CONTAINING PROTEIN 39"/>
    <property type="match status" value="1"/>
</dbReference>
<feature type="repeat" description="ANK" evidence="3">
    <location>
        <begin position="423"/>
        <end position="455"/>
    </location>
</feature>
<feature type="compositionally biased region" description="Basic and acidic residues" evidence="4">
    <location>
        <begin position="1030"/>
        <end position="1040"/>
    </location>
</feature>
<reference evidence="5" key="1">
    <citation type="submission" date="2023-03" db="EMBL/GenBank/DDBJ databases">
        <title>Massive genome expansion in bonnet fungi (Mycena s.s.) driven by repeated elements and novel gene families across ecological guilds.</title>
        <authorList>
            <consortium name="Lawrence Berkeley National Laboratory"/>
            <person name="Harder C.B."/>
            <person name="Miyauchi S."/>
            <person name="Viragh M."/>
            <person name="Kuo A."/>
            <person name="Thoen E."/>
            <person name="Andreopoulos B."/>
            <person name="Lu D."/>
            <person name="Skrede I."/>
            <person name="Drula E."/>
            <person name="Henrissat B."/>
            <person name="Morin E."/>
            <person name="Kohler A."/>
            <person name="Barry K."/>
            <person name="LaButti K."/>
            <person name="Morin E."/>
            <person name="Salamov A."/>
            <person name="Lipzen A."/>
            <person name="Mereny Z."/>
            <person name="Hegedus B."/>
            <person name="Baldrian P."/>
            <person name="Stursova M."/>
            <person name="Weitz H."/>
            <person name="Taylor A."/>
            <person name="Grigoriev I.V."/>
            <person name="Nagy L.G."/>
            <person name="Martin F."/>
            <person name="Kauserud H."/>
        </authorList>
    </citation>
    <scope>NUCLEOTIDE SEQUENCE</scope>
    <source>
        <strain evidence="5">CBHHK200</strain>
    </source>
</reference>
<keyword evidence="2 3" id="KW-0040">ANK repeat</keyword>
<dbReference type="InterPro" id="IPR002110">
    <property type="entry name" value="Ankyrin_rpt"/>
</dbReference>
<feature type="repeat" description="ANK" evidence="3">
    <location>
        <begin position="164"/>
        <end position="196"/>
    </location>
</feature>
<gene>
    <name evidence="5" type="ORF">C8F04DRAFT_1202221</name>
</gene>
<name>A0AAD6S067_9AGAR</name>
<feature type="repeat" description="ANK" evidence="3">
    <location>
        <begin position="294"/>
        <end position="326"/>
    </location>
</feature>
<keyword evidence="6" id="KW-1185">Reference proteome</keyword>
<protein>
    <recommendedName>
        <fullName evidence="7">Ankyrin repeat protein</fullName>
    </recommendedName>
</protein>
<proteinExistence type="predicted"/>
<evidence type="ECO:0000256" key="3">
    <source>
        <dbReference type="PROSITE-ProRule" id="PRU00023"/>
    </source>
</evidence>
<dbReference type="InterPro" id="IPR036770">
    <property type="entry name" value="Ankyrin_rpt-contain_sf"/>
</dbReference>
<accession>A0AAD6S067</accession>
<dbReference type="EMBL" id="JARJCM010000507">
    <property type="protein sequence ID" value="KAJ7016452.1"/>
    <property type="molecule type" value="Genomic_DNA"/>
</dbReference>
<evidence type="ECO:0000256" key="2">
    <source>
        <dbReference type="ARBA" id="ARBA00023043"/>
    </source>
</evidence>
<feature type="compositionally biased region" description="Acidic residues" evidence="4">
    <location>
        <begin position="601"/>
        <end position="628"/>
    </location>
</feature>
<evidence type="ECO:0000256" key="4">
    <source>
        <dbReference type="SAM" id="MobiDB-lite"/>
    </source>
</evidence>
<feature type="repeat" description="ANK" evidence="3">
    <location>
        <begin position="194"/>
        <end position="223"/>
    </location>
</feature>
<feature type="region of interest" description="Disordered" evidence="4">
    <location>
        <begin position="1030"/>
        <end position="1112"/>
    </location>
</feature>
<feature type="region of interest" description="Disordered" evidence="4">
    <location>
        <begin position="601"/>
        <end position="631"/>
    </location>
</feature>
<dbReference type="SUPFAM" id="SSF48403">
    <property type="entry name" value="Ankyrin repeat"/>
    <property type="match status" value="1"/>
</dbReference>
<dbReference type="PROSITE" id="PS50088">
    <property type="entry name" value="ANK_REPEAT"/>
    <property type="match status" value="8"/>
</dbReference>
<dbReference type="Gene3D" id="1.25.40.20">
    <property type="entry name" value="Ankyrin repeat-containing domain"/>
    <property type="match status" value="5"/>
</dbReference>
<keyword evidence="1" id="KW-0677">Repeat</keyword>
<dbReference type="PANTHER" id="PTHR24171">
    <property type="entry name" value="ANKYRIN REPEAT DOMAIN-CONTAINING PROTEIN 39-RELATED"/>
    <property type="match status" value="1"/>
</dbReference>
<dbReference type="Pfam" id="PF12796">
    <property type="entry name" value="Ank_2"/>
    <property type="match status" value="3"/>
</dbReference>
<dbReference type="SMART" id="SM00248">
    <property type="entry name" value="ANK"/>
    <property type="match status" value="10"/>
</dbReference>
<feature type="repeat" description="ANK" evidence="3">
    <location>
        <begin position="360"/>
        <end position="392"/>
    </location>
</feature>
<comment type="caution">
    <text evidence="5">The sequence shown here is derived from an EMBL/GenBank/DDBJ whole genome shotgun (WGS) entry which is preliminary data.</text>
</comment>
<evidence type="ECO:0008006" key="7">
    <source>
        <dbReference type="Google" id="ProtNLM"/>
    </source>
</evidence>
<evidence type="ECO:0000313" key="5">
    <source>
        <dbReference type="EMBL" id="KAJ7016452.1"/>
    </source>
</evidence>
<sequence>MRHLTLNQSRNLGLIWSKTDEATLSICSLASSLMLYLGHPTMGSPASIIPQQSSKTVDQAKGGAGPKAAVMAASESVEELPLKLIIDANAGAPSVVSRGGYKRIIKIFTQHALAADTRASFKLLAHGVDAYEDAQAAAESGHESIIKLLIDRGADMNTGATRALAPRALVAASKGGHESIVQLLIDHGADVNAGGRRALVAASEGGHESVVRLLIHYGADVNAGLWAASAGGHESIVQLLVDRGAGLNAGALMAASAGGHESVVRLLIHYVAASQVGHESIVRLLIDHGADVNADAYALVAASKGGHESIVQLLIDRGADVNADAVHAPRALVAASKGGHESIVQLLIDRGADVNADAVHAPRALVAASKGGHESIVQLLIDHGADVNAGGPRPACPSGAASAGGHKSIVQLLIDHGADVNADAAYALEAASRSGHESIVQLLIDHGADVNATATHALVAASEGRTRALVSSSKHRQFSPEDIQRLKSEYADGGSATVVYRPEPAVLWLQMHHDHPLIEAIQSRNVGGPIAAMLAPDSPCLVIFGSIHDGWVLKAAKLLADESQFTVMVRPLRDNPLFTWEGTDTPSGAVPLDHDILQIEENNETDEGEDLDTESEGNSDSTDNDDSDTTGLSGAFHLRGGAVADYEPWLGPVHDVDVRLDVYPTISSLYQVDLLTKIQFKTQAEYESKKRDGYRPQIVVWIDHTATLVSWWNDKIFLSAVSESLDPWSLYSRYNEIRLECNKFIPPQQTKKTVDTEARANSTTFGLAAGASIPGHGTVAAKVNHTSSKIDTKRWRIRTIRCVTPKCTIHYQPGRRSKIAETACESYEIAYEAAEDLNRKGSKYPLEVEFSVGIHVVDRDLINDRTSTVPEIPDLPETSFLIMNQINLWINSDHKAERQGILVLTVAHIPDIHTDDRVAILESQEVKLAKGSFIRAAVPTDTQPALYQGKIRQRAEPKQPGRMKKFFNNVAVKSFLRRKTVPRNPTIETLFMHELISRGWDLRLNQWREQTLRPESSDVVVWQVAVEDRAPKTKGKEREQAPNTPDVHVPPSKPDQGGGAFLDASSTTGSQQTSGNADTATSATSLSTHAAATGGSSINADNQVGEGSWAFQ</sequence>
<dbReference type="Pfam" id="PF00023">
    <property type="entry name" value="Ank"/>
    <property type="match status" value="1"/>
</dbReference>
<feature type="repeat" description="ANK" evidence="3">
    <location>
        <begin position="129"/>
        <end position="161"/>
    </location>
</feature>
<feature type="repeat" description="ANK" evidence="3">
    <location>
        <begin position="327"/>
        <end position="359"/>
    </location>
</feature>
<dbReference type="Proteomes" id="UP001218188">
    <property type="component" value="Unassembled WGS sequence"/>
</dbReference>
<evidence type="ECO:0000256" key="1">
    <source>
        <dbReference type="ARBA" id="ARBA00022737"/>
    </source>
</evidence>
<organism evidence="5 6">
    <name type="scientific">Mycena alexandri</name>
    <dbReference type="NCBI Taxonomy" id="1745969"/>
    <lineage>
        <taxon>Eukaryota</taxon>
        <taxon>Fungi</taxon>
        <taxon>Dikarya</taxon>
        <taxon>Basidiomycota</taxon>
        <taxon>Agaricomycotina</taxon>
        <taxon>Agaricomycetes</taxon>
        <taxon>Agaricomycetidae</taxon>
        <taxon>Agaricales</taxon>
        <taxon>Marasmiineae</taxon>
        <taxon>Mycenaceae</taxon>
        <taxon>Mycena</taxon>
    </lineage>
</organism>
<feature type="repeat" description="ANK" evidence="3">
    <location>
        <begin position="273"/>
        <end position="297"/>
    </location>
</feature>
<dbReference type="PROSITE" id="PS50297">
    <property type="entry name" value="ANK_REP_REGION"/>
    <property type="match status" value="7"/>
</dbReference>